<evidence type="ECO:0000313" key="4">
    <source>
        <dbReference type="Proteomes" id="UP001492380"/>
    </source>
</evidence>
<accession>A0ABR1YP16</accession>
<keyword evidence="2" id="KW-0732">Signal</keyword>
<dbReference type="EMBL" id="JBBWRZ010000005">
    <property type="protein sequence ID" value="KAK8235182.1"/>
    <property type="molecule type" value="Genomic_DNA"/>
</dbReference>
<feature type="region of interest" description="Disordered" evidence="1">
    <location>
        <begin position="77"/>
        <end position="102"/>
    </location>
</feature>
<name>A0ABR1YP16_9PEZI</name>
<reference evidence="3 4" key="1">
    <citation type="submission" date="2024-04" db="EMBL/GenBank/DDBJ databases">
        <title>Phyllosticta paracitricarpa is synonymous to the EU quarantine fungus P. citricarpa based on phylogenomic analyses.</title>
        <authorList>
            <consortium name="Lawrence Berkeley National Laboratory"/>
            <person name="Van Ingen-Buijs V.A."/>
            <person name="Van Westerhoven A.C."/>
            <person name="Haridas S."/>
            <person name="Skiadas P."/>
            <person name="Martin F."/>
            <person name="Groenewald J.Z."/>
            <person name="Crous P.W."/>
            <person name="Seidl M.F."/>
        </authorList>
    </citation>
    <scope>NUCLEOTIDE SEQUENCE [LARGE SCALE GENOMIC DNA]</scope>
    <source>
        <strain evidence="3 4">CBS 123374</strain>
    </source>
</reference>
<gene>
    <name evidence="3" type="ORF">HDK90DRAFT_465551</name>
</gene>
<proteinExistence type="predicted"/>
<sequence>MREDSVPSFALHLLHYLLELLELNTTASYATTSPLTGIDLICFAYCRIQAAGTFRLTPQLSHLVLLLMPPVPHAINSDEPGATQQSFTKAVGPPKRPRTKDPAPVLWWDNETVYSQLPCKKRKPCLEGHRSILSSGLSKASGTCVGEFTILKHLKLKPGLAFPFLEKSKATGHELDKKNGRFVNVSPNPAFSAVKVKARL</sequence>
<feature type="signal peptide" evidence="2">
    <location>
        <begin position="1"/>
        <end position="28"/>
    </location>
</feature>
<protein>
    <submittedName>
        <fullName evidence="3">Uncharacterized protein</fullName>
    </submittedName>
</protein>
<keyword evidence="4" id="KW-1185">Reference proteome</keyword>
<evidence type="ECO:0000256" key="1">
    <source>
        <dbReference type="SAM" id="MobiDB-lite"/>
    </source>
</evidence>
<dbReference type="Proteomes" id="UP001492380">
    <property type="component" value="Unassembled WGS sequence"/>
</dbReference>
<evidence type="ECO:0000313" key="3">
    <source>
        <dbReference type="EMBL" id="KAK8235182.1"/>
    </source>
</evidence>
<evidence type="ECO:0000256" key="2">
    <source>
        <dbReference type="SAM" id="SignalP"/>
    </source>
</evidence>
<organism evidence="3 4">
    <name type="scientific">Phyllosticta capitalensis</name>
    <dbReference type="NCBI Taxonomy" id="121624"/>
    <lineage>
        <taxon>Eukaryota</taxon>
        <taxon>Fungi</taxon>
        <taxon>Dikarya</taxon>
        <taxon>Ascomycota</taxon>
        <taxon>Pezizomycotina</taxon>
        <taxon>Dothideomycetes</taxon>
        <taxon>Dothideomycetes incertae sedis</taxon>
        <taxon>Botryosphaeriales</taxon>
        <taxon>Phyllostictaceae</taxon>
        <taxon>Phyllosticta</taxon>
    </lineage>
</organism>
<comment type="caution">
    <text evidence="3">The sequence shown here is derived from an EMBL/GenBank/DDBJ whole genome shotgun (WGS) entry which is preliminary data.</text>
</comment>
<feature type="chain" id="PRO_5045948451" evidence="2">
    <location>
        <begin position="29"/>
        <end position="200"/>
    </location>
</feature>